<keyword evidence="6 9" id="KW-0808">Transferase</keyword>
<dbReference type="PANTHER" id="PTHR43643">
    <property type="entry name" value="HISTIDINOL-PHOSPHATE AMINOTRANSFERASE 2"/>
    <property type="match status" value="1"/>
</dbReference>
<accession>A0A0F3IHW7</accession>
<evidence type="ECO:0000256" key="4">
    <source>
        <dbReference type="ARBA" id="ARBA00011738"/>
    </source>
</evidence>
<reference evidence="11 12" key="2">
    <citation type="journal article" date="2016" name="Microb. Ecol.">
        <title>Genome Characteristics of a Novel Type I Methanotroph (Sn10-6) Isolated from a Flooded Indian Rice Field.</title>
        <authorList>
            <person name="Rahalkar M.C."/>
            <person name="Pandit P.S."/>
            <person name="Dhakephalkar P.K."/>
            <person name="Pore S."/>
            <person name="Arora P."/>
            <person name="Kapse N."/>
        </authorList>
    </citation>
    <scope>NUCLEOTIDE SEQUENCE [LARGE SCALE GENOMIC DNA]</scope>
    <source>
        <strain evidence="11 12">Sn10-6</strain>
    </source>
</reference>
<keyword evidence="7 9" id="KW-0663">Pyridoxal phosphate</keyword>
<feature type="modified residue" description="N6-(pyridoxal phosphate)lysine" evidence="9">
    <location>
        <position position="228"/>
    </location>
</feature>
<evidence type="ECO:0000313" key="11">
    <source>
        <dbReference type="EMBL" id="KJV06395.1"/>
    </source>
</evidence>
<dbReference type="Gene3D" id="3.40.640.10">
    <property type="entry name" value="Type I PLP-dependent aspartate aminotransferase-like (Major domain)"/>
    <property type="match status" value="1"/>
</dbReference>
<dbReference type="Proteomes" id="UP000033684">
    <property type="component" value="Unassembled WGS sequence"/>
</dbReference>
<dbReference type="EC" id="2.6.1.9" evidence="9"/>
<keyword evidence="9" id="KW-0368">Histidine biosynthesis</keyword>
<comment type="pathway">
    <text evidence="2 9">Amino-acid biosynthesis; L-histidine biosynthesis; L-histidine from 5-phospho-alpha-D-ribose 1-diphosphate: step 7/9.</text>
</comment>
<dbReference type="GO" id="GO:0000105">
    <property type="term" value="P:L-histidine biosynthetic process"/>
    <property type="evidence" value="ECO:0007669"/>
    <property type="project" value="UniProtKB-UniRule"/>
</dbReference>
<dbReference type="GO" id="GO:0030170">
    <property type="term" value="F:pyridoxal phosphate binding"/>
    <property type="evidence" value="ECO:0007669"/>
    <property type="project" value="InterPro"/>
</dbReference>
<dbReference type="UniPathway" id="UPA00031">
    <property type="reaction ID" value="UER00012"/>
</dbReference>
<evidence type="ECO:0000313" key="12">
    <source>
        <dbReference type="Proteomes" id="UP000033684"/>
    </source>
</evidence>
<evidence type="ECO:0000259" key="10">
    <source>
        <dbReference type="Pfam" id="PF00155"/>
    </source>
</evidence>
<dbReference type="InterPro" id="IPR015424">
    <property type="entry name" value="PyrdxlP-dep_Trfase"/>
</dbReference>
<name>A0A0F3IHW7_9GAMM</name>
<dbReference type="InterPro" id="IPR050106">
    <property type="entry name" value="HistidinolP_aminotransfase"/>
</dbReference>
<dbReference type="RefSeq" id="WP_045779341.1">
    <property type="nucleotide sequence ID" value="NZ_LAJX01000113.1"/>
</dbReference>
<evidence type="ECO:0000256" key="8">
    <source>
        <dbReference type="ARBA" id="ARBA00047481"/>
    </source>
</evidence>
<proteinExistence type="inferred from homology"/>
<dbReference type="OrthoDB" id="9813612at2"/>
<dbReference type="InterPro" id="IPR005861">
    <property type="entry name" value="HisP_aminotrans"/>
</dbReference>
<dbReference type="SUPFAM" id="SSF53383">
    <property type="entry name" value="PLP-dependent transferases"/>
    <property type="match status" value="1"/>
</dbReference>
<evidence type="ECO:0000256" key="5">
    <source>
        <dbReference type="ARBA" id="ARBA00022576"/>
    </source>
</evidence>
<comment type="similarity">
    <text evidence="3 9">Belongs to the class-II pyridoxal-phosphate-dependent aminotransferase family. Histidinol-phosphate aminotransferase subfamily.</text>
</comment>
<dbReference type="InterPro" id="IPR015422">
    <property type="entry name" value="PyrdxlP-dep_Trfase_small"/>
</dbReference>
<dbReference type="NCBIfam" id="TIGR01141">
    <property type="entry name" value="hisC"/>
    <property type="match status" value="1"/>
</dbReference>
<evidence type="ECO:0000256" key="3">
    <source>
        <dbReference type="ARBA" id="ARBA00007970"/>
    </source>
</evidence>
<dbReference type="CDD" id="cd00609">
    <property type="entry name" value="AAT_like"/>
    <property type="match status" value="1"/>
</dbReference>
<feature type="domain" description="Aminotransferase class I/classII large" evidence="10">
    <location>
        <begin position="36"/>
        <end position="361"/>
    </location>
</feature>
<evidence type="ECO:0000256" key="7">
    <source>
        <dbReference type="ARBA" id="ARBA00022898"/>
    </source>
</evidence>
<evidence type="ECO:0000256" key="2">
    <source>
        <dbReference type="ARBA" id="ARBA00005011"/>
    </source>
</evidence>
<dbReference type="GO" id="GO:0004400">
    <property type="term" value="F:histidinol-phosphate transaminase activity"/>
    <property type="evidence" value="ECO:0007669"/>
    <property type="project" value="UniProtKB-UniRule"/>
</dbReference>
<dbReference type="Gene3D" id="3.90.1150.10">
    <property type="entry name" value="Aspartate Aminotransferase, domain 1"/>
    <property type="match status" value="1"/>
</dbReference>
<reference evidence="12" key="1">
    <citation type="submission" date="2015-03" db="EMBL/GenBank/DDBJ databases">
        <title>Draft genome sequence of a novel methanotroph (Sn10-6) isolated from flooded ricefield rhizosphere in India.</title>
        <authorList>
            <person name="Pandit P.S."/>
            <person name="Pore S.D."/>
            <person name="Arora P."/>
            <person name="Kapse N.G."/>
            <person name="Dhakephalkar P.K."/>
            <person name="Rahalkar M.C."/>
        </authorList>
    </citation>
    <scope>NUCLEOTIDE SEQUENCE [LARGE SCALE GENOMIC DNA]</scope>
    <source>
        <strain evidence="12">Sn10-6</strain>
    </source>
</reference>
<dbReference type="InterPro" id="IPR015421">
    <property type="entry name" value="PyrdxlP-dep_Trfase_major"/>
</dbReference>
<keyword evidence="12" id="KW-1185">Reference proteome</keyword>
<dbReference type="AlphaFoldDB" id="A0A0F3IHW7"/>
<dbReference type="Pfam" id="PF00155">
    <property type="entry name" value="Aminotran_1_2"/>
    <property type="match status" value="1"/>
</dbReference>
<comment type="catalytic activity">
    <reaction evidence="8 9">
        <text>L-histidinol phosphate + 2-oxoglutarate = 3-(imidazol-4-yl)-2-oxopropyl phosphate + L-glutamate</text>
        <dbReference type="Rhea" id="RHEA:23744"/>
        <dbReference type="ChEBI" id="CHEBI:16810"/>
        <dbReference type="ChEBI" id="CHEBI:29985"/>
        <dbReference type="ChEBI" id="CHEBI:57766"/>
        <dbReference type="ChEBI" id="CHEBI:57980"/>
        <dbReference type="EC" id="2.6.1.9"/>
    </reaction>
</comment>
<dbReference type="PANTHER" id="PTHR43643:SF3">
    <property type="entry name" value="HISTIDINOL-PHOSPHATE AMINOTRANSFERASE"/>
    <property type="match status" value="1"/>
</dbReference>
<dbReference type="InterPro" id="IPR001917">
    <property type="entry name" value="Aminotrans_II_pyridoxalP_BS"/>
</dbReference>
<organism evidence="11 12">
    <name type="scientific">Methylocucumis oryzae</name>
    <dbReference type="NCBI Taxonomy" id="1632867"/>
    <lineage>
        <taxon>Bacteria</taxon>
        <taxon>Pseudomonadati</taxon>
        <taxon>Pseudomonadota</taxon>
        <taxon>Gammaproteobacteria</taxon>
        <taxon>Methylococcales</taxon>
        <taxon>Methylococcaceae</taxon>
        <taxon>Methylocucumis</taxon>
    </lineage>
</organism>
<evidence type="ECO:0000256" key="1">
    <source>
        <dbReference type="ARBA" id="ARBA00001933"/>
    </source>
</evidence>
<keyword evidence="9" id="KW-0028">Amino-acid biosynthesis</keyword>
<protein>
    <recommendedName>
        <fullName evidence="9">Histidinol-phosphate aminotransferase</fullName>
        <ecNumber evidence="9">2.6.1.9</ecNumber>
    </recommendedName>
    <alternativeName>
        <fullName evidence="9">Imidazole acetol-phosphate transaminase</fullName>
    </alternativeName>
</protein>
<evidence type="ECO:0000256" key="9">
    <source>
        <dbReference type="HAMAP-Rule" id="MF_01023"/>
    </source>
</evidence>
<evidence type="ECO:0000256" key="6">
    <source>
        <dbReference type="ARBA" id="ARBA00022679"/>
    </source>
</evidence>
<gene>
    <name evidence="9" type="primary">hisC</name>
    <name evidence="11" type="ORF">VZ94_11485</name>
</gene>
<dbReference type="PATRIC" id="fig|1632867.3.peg.434"/>
<comment type="subunit">
    <text evidence="4 9">Homodimer.</text>
</comment>
<comment type="cofactor">
    <cofactor evidence="1 9">
        <name>pyridoxal 5'-phosphate</name>
        <dbReference type="ChEBI" id="CHEBI:597326"/>
    </cofactor>
</comment>
<sequence length="367" mass="39552">MNDLIYRLAVAGVRQLVPYQPGKPIEELQRELGLSEIIKLASNENPLGPSPSAVAAMQLALSELALYPDGSGYRLKQALAAKFNVTPEQITLGNGSNELLELVARAFLTPELSVVYSEHAFAVYPLVTQAVGATGIVATAKAYGHDLTAMRQAITDNTRLVFIANPNNPTGSLLPQAEVKAFIADLPETVLCVLDEAYVEFVGGNPAEDSVLWLADFPNLIITRTFSKAYGLAGLRVGYSLSCPEMADILNRVRQPFNNNSLALVAAEAALSDSEHLQQTLANNRAGMQQFIDGFKTLGLDWLPSAGNFISVALGREGLPVYQALLAKGVIVRPVTNYGMPQHLRISIGKPEQNARCLQALAELLTR</sequence>
<dbReference type="PROSITE" id="PS00599">
    <property type="entry name" value="AA_TRANSFER_CLASS_2"/>
    <property type="match status" value="1"/>
</dbReference>
<comment type="caution">
    <text evidence="11">The sequence shown here is derived from an EMBL/GenBank/DDBJ whole genome shotgun (WGS) entry which is preliminary data.</text>
</comment>
<dbReference type="EMBL" id="LAJX01000113">
    <property type="protein sequence ID" value="KJV06395.1"/>
    <property type="molecule type" value="Genomic_DNA"/>
</dbReference>
<dbReference type="InterPro" id="IPR004839">
    <property type="entry name" value="Aminotransferase_I/II_large"/>
</dbReference>
<keyword evidence="5 9" id="KW-0032">Aminotransferase</keyword>
<dbReference type="HAMAP" id="MF_01023">
    <property type="entry name" value="HisC_aminotrans_2"/>
    <property type="match status" value="1"/>
</dbReference>